<organism evidence="3 4">
    <name type="scientific">Methanogenium organophilum</name>
    <dbReference type="NCBI Taxonomy" id="2199"/>
    <lineage>
        <taxon>Archaea</taxon>
        <taxon>Methanobacteriati</taxon>
        <taxon>Methanobacteriota</taxon>
        <taxon>Stenosarchaea group</taxon>
        <taxon>Methanomicrobia</taxon>
        <taxon>Methanomicrobiales</taxon>
        <taxon>Methanomicrobiaceae</taxon>
        <taxon>Methanogenium</taxon>
    </lineage>
</organism>
<dbReference type="KEGG" id="mou:OU421_04780"/>
<feature type="domain" description="HVO-0163 N-terminal HTH" evidence="2">
    <location>
        <begin position="118"/>
        <end position="187"/>
    </location>
</feature>
<dbReference type="AlphaFoldDB" id="A0A9X9S5S0"/>
<protein>
    <submittedName>
        <fullName evidence="3">Winged helix-turn-helix transcriptional regulator</fullName>
    </submittedName>
</protein>
<accession>A0A9X9S5S0</accession>
<reference evidence="3" key="1">
    <citation type="submission" date="2022-11" db="EMBL/GenBank/DDBJ databases">
        <title>Complete genome sequence of Methanogenium organophilum DSM 3596.</title>
        <authorList>
            <person name="Chen S.-C."/>
            <person name="Lai S.-J."/>
            <person name="You Y.-T."/>
        </authorList>
    </citation>
    <scope>NUCLEOTIDE SEQUENCE</scope>
    <source>
        <strain evidence="3">DSM 3596</strain>
    </source>
</reference>
<dbReference type="CDD" id="cd00090">
    <property type="entry name" value="HTH_ARSR"/>
    <property type="match status" value="1"/>
</dbReference>
<keyword evidence="4" id="KW-1185">Reference proteome</keyword>
<dbReference type="InterPro" id="IPR056504">
    <property type="entry name" value="HTH_HVO_0163_N"/>
</dbReference>
<dbReference type="PANTHER" id="PTHR36216:SF1">
    <property type="entry name" value="HTH ARSR-TYPE DOMAIN-CONTAINING PROTEIN"/>
    <property type="match status" value="1"/>
</dbReference>
<dbReference type="SUPFAM" id="SSF46785">
    <property type="entry name" value="Winged helix' DNA-binding domain"/>
    <property type="match status" value="2"/>
</dbReference>
<dbReference type="InterPro" id="IPR036388">
    <property type="entry name" value="WH-like_DNA-bd_sf"/>
</dbReference>
<keyword evidence="1" id="KW-0472">Membrane</keyword>
<gene>
    <name evidence="3" type="ORF">OU421_04780</name>
</gene>
<dbReference type="InterPro" id="IPR011991">
    <property type="entry name" value="ArsR-like_HTH"/>
</dbReference>
<dbReference type="Pfam" id="PF24266">
    <property type="entry name" value="HTH_HVO_0163_N"/>
    <property type="match status" value="1"/>
</dbReference>
<dbReference type="Pfam" id="PF13412">
    <property type="entry name" value="HTH_24"/>
    <property type="match status" value="1"/>
</dbReference>
<evidence type="ECO:0000313" key="4">
    <source>
        <dbReference type="Proteomes" id="UP001163096"/>
    </source>
</evidence>
<keyword evidence="1" id="KW-0812">Transmembrane</keyword>
<proteinExistence type="predicted"/>
<feature type="transmembrane region" description="Helical" evidence="1">
    <location>
        <begin position="71"/>
        <end position="91"/>
    </location>
</feature>
<dbReference type="EMBL" id="CP113361">
    <property type="protein sequence ID" value="WAI02191.1"/>
    <property type="molecule type" value="Genomic_DNA"/>
</dbReference>
<evidence type="ECO:0000313" key="3">
    <source>
        <dbReference type="EMBL" id="WAI02191.1"/>
    </source>
</evidence>
<sequence length="273" mass="30929">MIYPRLTNLVLLLAIVAMMSPVVTAVETGGYVVEPAYDIYPEYSDVYFTPRSNETVLLNEPEPAPIQINDLPPWVLILLGIIAVTPGVAFLGKYLSATNLPIIGGFKRVSRNNILDNSSRRMIYSCVTENPGIQLSDLKRSTGFSYKNLSYHLNLLTNYHMITAEECKNTTRYFENSGKYSQEERAMMMHLIRPSDRKIIETVLHHPGISRREISSHVGISGPSVSWHMHFLMENHIIEQRKEGRVSRHYLTGEMMNVYENVSGRLGSSVHSI</sequence>
<dbReference type="InterPro" id="IPR036390">
    <property type="entry name" value="WH_DNA-bd_sf"/>
</dbReference>
<dbReference type="Proteomes" id="UP001163096">
    <property type="component" value="Chromosome"/>
</dbReference>
<evidence type="ECO:0000256" key="1">
    <source>
        <dbReference type="SAM" id="Phobius"/>
    </source>
</evidence>
<dbReference type="RefSeq" id="WP_268187469.1">
    <property type="nucleotide sequence ID" value="NZ_CP113361.1"/>
</dbReference>
<dbReference type="GeneID" id="76834392"/>
<dbReference type="Gene3D" id="1.10.10.10">
    <property type="entry name" value="Winged helix-like DNA-binding domain superfamily/Winged helix DNA-binding domain"/>
    <property type="match status" value="2"/>
</dbReference>
<name>A0A9X9S5S0_METOG</name>
<keyword evidence="1" id="KW-1133">Transmembrane helix</keyword>
<dbReference type="PANTHER" id="PTHR36216">
    <property type="entry name" value="TRANSCRIPTIONAL REGULATOR, TRMB"/>
    <property type="match status" value="1"/>
</dbReference>
<evidence type="ECO:0000259" key="2">
    <source>
        <dbReference type="Pfam" id="PF24266"/>
    </source>
</evidence>